<organism evidence="1 2">
    <name type="scientific">candidate division WOR-3 bacterium 4484_100</name>
    <dbReference type="NCBI Taxonomy" id="1936077"/>
    <lineage>
        <taxon>Bacteria</taxon>
        <taxon>Bacteria division WOR-3</taxon>
    </lineage>
</organism>
<protein>
    <recommendedName>
        <fullName evidence="3">Outer membrane lipoprotein BamD-like domain-containing protein</fullName>
    </recommendedName>
</protein>
<dbReference type="SUPFAM" id="SSF48452">
    <property type="entry name" value="TPR-like"/>
    <property type="match status" value="1"/>
</dbReference>
<evidence type="ECO:0000313" key="2">
    <source>
        <dbReference type="Proteomes" id="UP000191663"/>
    </source>
</evidence>
<dbReference type="Pfam" id="PF13432">
    <property type="entry name" value="TPR_16"/>
    <property type="match status" value="1"/>
</dbReference>
<dbReference type="InterPro" id="IPR019734">
    <property type="entry name" value="TPR_rpt"/>
</dbReference>
<dbReference type="SMART" id="SM00028">
    <property type="entry name" value="TPR"/>
    <property type="match status" value="4"/>
</dbReference>
<evidence type="ECO:0000313" key="1">
    <source>
        <dbReference type="EMBL" id="OPX18210.1"/>
    </source>
</evidence>
<evidence type="ECO:0008006" key="3">
    <source>
        <dbReference type="Google" id="ProtNLM"/>
    </source>
</evidence>
<name>A0A1V4QFR7_UNCW3</name>
<dbReference type="AlphaFoldDB" id="A0A1V4QFR7"/>
<reference evidence="2" key="1">
    <citation type="submission" date="2017-01" db="EMBL/GenBank/DDBJ databases">
        <title>Novel pathways for hydrocarbon cycling and metabolic interdependencies in hydrothermal sediment communities.</title>
        <authorList>
            <person name="Dombrowski N."/>
            <person name="Seitz K."/>
            <person name="Teske A."/>
            <person name="Baker B."/>
        </authorList>
    </citation>
    <scope>NUCLEOTIDE SEQUENCE [LARGE SCALE GENOMIC DNA]</scope>
</reference>
<comment type="caution">
    <text evidence="1">The sequence shown here is derived from an EMBL/GenBank/DDBJ whole genome shotgun (WGS) entry which is preliminary data.</text>
</comment>
<proteinExistence type="predicted"/>
<dbReference type="Pfam" id="PF13174">
    <property type="entry name" value="TPR_6"/>
    <property type="match status" value="1"/>
</dbReference>
<dbReference type="EMBL" id="MUKB01000030">
    <property type="protein sequence ID" value="OPX18210.1"/>
    <property type="molecule type" value="Genomic_DNA"/>
</dbReference>
<dbReference type="Proteomes" id="UP000191663">
    <property type="component" value="Unassembled WGS sequence"/>
</dbReference>
<accession>A0A1V4QFR7</accession>
<dbReference type="Gene3D" id="1.25.40.10">
    <property type="entry name" value="Tetratricopeptide repeat domain"/>
    <property type="match status" value="2"/>
</dbReference>
<gene>
    <name evidence="1" type="ORF">BXT86_02415</name>
</gene>
<dbReference type="InterPro" id="IPR011990">
    <property type="entry name" value="TPR-like_helical_dom_sf"/>
</dbReference>
<sequence length="329" mass="38784">MAFLLLTHFLFFTEDINGPEVQELILSGLQYAYIEEFDSARVRFEEIIERYPNNPAGYFFKAALLQLQMMDECQFNRESEYLDLIKKTKRRARAILEKENNLWAEFYLGSAYAYQAVYEGYKRNYFTTFKLGVKGGRIMENIIKEDSSFYDAYLVAGTYEYFWARASRYLPILKLVGGNAEEAIRKIHIAAERSFYCGPTARNSLAFIYGEEGKYDTAFAYIDSLLKDYPSSRTFLWNKAYLKFNKKSYQDALEIYKRLYDIYEKPEDKNYANLAQCKLYIGKCLYRLNDKSGARSALKRVIGYKKYSKKYPQIKEYCREAYGLLSRIF</sequence>